<keyword evidence="12" id="KW-1185">Reference proteome</keyword>
<dbReference type="Gene3D" id="2.60.40.420">
    <property type="entry name" value="Cupredoxins - blue copper proteins"/>
    <property type="match status" value="1"/>
</dbReference>
<dbReference type="InterPro" id="IPR008972">
    <property type="entry name" value="Cupredoxin"/>
</dbReference>
<organism evidence="11 12">
    <name type="scientific">Forsythia ovata</name>
    <dbReference type="NCBI Taxonomy" id="205694"/>
    <lineage>
        <taxon>Eukaryota</taxon>
        <taxon>Viridiplantae</taxon>
        <taxon>Streptophyta</taxon>
        <taxon>Embryophyta</taxon>
        <taxon>Tracheophyta</taxon>
        <taxon>Spermatophyta</taxon>
        <taxon>Magnoliopsida</taxon>
        <taxon>eudicotyledons</taxon>
        <taxon>Gunneridae</taxon>
        <taxon>Pentapetalae</taxon>
        <taxon>asterids</taxon>
        <taxon>lamiids</taxon>
        <taxon>Lamiales</taxon>
        <taxon>Oleaceae</taxon>
        <taxon>Forsythieae</taxon>
        <taxon>Forsythia</taxon>
    </lineage>
</organism>
<gene>
    <name evidence="11" type="ORF">Fot_12577</name>
</gene>
<dbReference type="InterPro" id="IPR003245">
    <property type="entry name" value="Phytocyanin_dom"/>
</dbReference>
<dbReference type="EMBL" id="JBFOLJ010000003">
    <property type="protein sequence ID" value="KAL2551047.1"/>
    <property type="molecule type" value="Genomic_DNA"/>
</dbReference>
<dbReference type="PANTHER" id="PTHR33021:SF44">
    <property type="entry name" value="EARLY NODULIN-LIKE PROTEIN 8"/>
    <property type="match status" value="1"/>
</dbReference>
<keyword evidence="5" id="KW-0472">Membrane</keyword>
<keyword evidence="7" id="KW-0325">Glycoprotein</keyword>
<dbReference type="PANTHER" id="PTHR33021">
    <property type="entry name" value="BLUE COPPER PROTEIN"/>
    <property type="match status" value="1"/>
</dbReference>
<keyword evidence="4" id="KW-0732">Signal</keyword>
<dbReference type="FunFam" id="2.60.40.420:FF:000010">
    <property type="entry name" value="Early nodulin-like protein 1"/>
    <property type="match status" value="1"/>
</dbReference>
<evidence type="ECO:0000313" key="12">
    <source>
        <dbReference type="Proteomes" id="UP001604277"/>
    </source>
</evidence>
<dbReference type="AlphaFoldDB" id="A0ABD1WN25"/>
<keyword evidence="3" id="KW-0336">GPI-anchor</keyword>
<evidence type="ECO:0000256" key="2">
    <source>
        <dbReference type="ARBA" id="ARBA00022475"/>
    </source>
</evidence>
<accession>A0ABD1WN25</accession>
<evidence type="ECO:0000256" key="9">
    <source>
        <dbReference type="ARBA" id="ARBA00035011"/>
    </source>
</evidence>
<dbReference type="Pfam" id="PF02298">
    <property type="entry name" value="Cu_bind_like"/>
    <property type="match status" value="1"/>
</dbReference>
<dbReference type="CDD" id="cd11019">
    <property type="entry name" value="OsENODL1_like"/>
    <property type="match status" value="1"/>
</dbReference>
<dbReference type="InterPro" id="IPR041846">
    <property type="entry name" value="ENL_dom"/>
</dbReference>
<keyword evidence="6" id="KW-1015">Disulfide bond</keyword>
<evidence type="ECO:0000256" key="1">
    <source>
        <dbReference type="ARBA" id="ARBA00004609"/>
    </source>
</evidence>
<evidence type="ECO:0000256" key="6">
    <source>
        <dbReference type="ARBA" id="ARBA00023157"/>
    </source>
</evidence>
<reference evidence="12" key="1">
    <citation type="submission" date="2024-07" db="EMBL/GenBank/DDBJ databases">
        <title>Two chromosome-level genome assemblies of Korean endemic species Abeliophyllum distichum and Forsythia ovata (Oleaceae).</title>
        <authorList>
            <person name="Jang H."/>
        </authorList>
    </citation>
    <scope>NUCLEOTIDE SEQUENCE [LARGE SCALE GENOMIC DNA]</scope>
</reference>
<dbReference type="GO" id="GO:0005886">
    <property type="term" value="C:plasma membrane"/>
    <property type="evidence" value="ECO:0007669"/>
    <property type="project" value="UniProtKB-SubCell"/>
</dbReference>
<evidence type="ECO:0000256" key="8">
    <source>
        <dbReference type="ARBA" id="ARBA00023288"/>
    </source>
</evidence>
<evidence type="ECO:0000259" key="10">
    <source>
        <dbReference type="PROSITE" id="PS51485"/>
    </source>
</evidence>
<feature type="domain" description="Phytocyanin" evidence="10">
    <location>
        <begin position="28"/>
        <end position="132"/>
    </location>
</feature>
<evidence type="ECO:0000313" key="11">
    <source>
        <dbReference type="EMBL" id="KAL2551047.1"/>
    </source>
</evidence>
<protein>
    <submittedName>
        <fullName evidence="11">Early nodulin-like protein 8</fullName>
    </submittedName>
</protein>
<dbReference type="PROSITE" id="PS51485">
    <property type="entry name" value="PHYTOCYANIN"/>
    <property type="match status" value="1"/>
</dbReference>
<name>A0ABD1WN25_9LAMI</name>
<evidence type="ECO:0000256" key="3">
    <source>
        <dbReference type="ARBA" id="ARBA00022622"/>
    </source>
</evidence>
<keyword evidence="8" id="KW-0449">Lipoprotein</keyword>
<dbReference type="InterPro" id="IPR039391">
    <property type="entry name" value="Phytocyanin-like"/>
</dbReference>
<dbReference type="Proteomes" id="UP001604277">
    <property type="component" value="Unassembled WGS sequence"/>
</dbReference>
<proteinExistence type="inferred from homology"/>
<comment type="caution">
    <text evidence="11">The sequence shown here is derived from an EMBL/GenBank/DDBJ whole genome shotgun (WGS) entry which is preliminary data.</text>
</comment>
<dbReference type="SUPFAM" id="SSF49503">
    <property type="entry name" value="Cupredoxins"/>
    <property type="match status" value="1"/>
</dbReference>
<sequence>MGTFRIPRHYFWYGLQFLVLIESMVYGTIYQVGDLDAWGIPSESNPNVYSKWSKNHEFKIGDSLFFLYPPSQDSVIQLTEESYNSCNLKDPMLLMNNGNSLFNITAPGEFYLTSGVDGHCQKSQKLHISVSGNGSSPASGPAASASAPSYPTVFGSIPVQASPAPLLKTPILVSAAIGFLAPLLAR</sequence>
<evidence type="ECO:0000256" key="7">
    <source>
        <dbReference type="ARBA" id="ARBA00023180"/>
    </source>
</evidence>
<keyword evidence="2" id="KW-1003">Cell membrane</keyword>
<comment type="similarity">
    <text evidence="9">Belongs to the early nodulin-like (ENODL) family.</text>
</comment>
<dbReference type="GO" id="GO:0098552">
    <property type="term" value="C:side of membrane"/>
    <property type="evidence" value="ECO:0007669"/>
    <property type="project" value="UniProtKB-KW"/>
</dbReference>
<comment type="subcellular location">
    <subcellularLocation>
        <location evidence="1">Cell membrane</location>
        <topology evidence="1">Lipid-anchor</topology>
        <topology evidence="1">GPI-anchor</topology>
    </subcellularLocation>
</comment>
<evidence type="ECO:0000256" key="4">
    <source>
        <dbReference type="ARBA" id="ARBA00022729"/>
    </source>
</evidence>
<evidence type="ECO:0000256" key="5">
    <source>
        <dbReference type="ARBA" id="ARBA00023136"/>
    </source>
</evidence>